<feature type="region of interest" description="Disordered" evidence="1">
    <location>
        <begin position="600"/>
        <end position="674"/>
    </location>
</feature>
<reference evidence="2 3" key="1">
    <citation type="journal article" date="2012" name="Genome Biol.">
        <title>Genome and low-iron response of an oceanic diatom adapted to chronic iron limitation.</title>
        <authorList>
            <person name="Lommer M."/>
            <person name="Specht M."/>
            <person name="Roy A.S."/>
            <person name="Kraemer L."/>
            <person name="Andreson R."/>
            <person name="Gutowska M.A."/>
            <person name="Wolf J."/>
            <person name="Bergner S.V."/>
            <person name="Schilhabel M.B."/>
            <person name="Klostermeier U.C."/>
            <person name="Beiko R.G."/>
            <person name="Rosenstiel P."/>
            <person name="Hippler M."/>
            <person name="Laroche J."/>
        </authorList>
    </citation>
    <scope>NUCLEOTIDE SEQUENCE [LARGE SCALE GENOMIC DNA]</scope>
    <source>
        <strain evidence="2 3">CCMP1005</strain>
    </source>
</reference>
<gene>
    <name evidence="2" type="ORF">THAOC_11759</name>
</gene>
<name>K0SLT4_THAOC</name>
<dbReference type="InterPro" id="IPR021829">
    <property type="entry name" value="DUF3419"/>
</dbReference>
<organism evidence="2 3">
    <name type="scientific">Thalassiosira oceanica</name>
    <name type="common">Marine diatom</name>
    <dbReference type="NCBI Taxonomy" id="159749"/>
    <lineage>
        <taxon>Eukaryota</taxon>
        <taxon>Sar</taxon>
        <taxon>Stramenopiles</taxon>
        <taxon>Ochrophyta</taxon>
        <taxon>Bacillariophyta</taxon>
        <taxon>Coscinodiscophyceae</taxon>
        <taxon>Thalassiosirophycidae</taxon>
        <taxon>Thalassiosirales</taxon>
        <taxon>Thalassiosiraceae</taxon>
        <taxon>Thalassiosira</taxon>
    </lineage>
</organism>
<feature type="compositionally biased region" description="Basic and acidic residues" evidence="1">
    <location>
        <begin position="613"/>
        <end position="628"/>
    </location>
</feature>
<proteinExistence type="predicted"/>
<evidence type="ECO:0000256" key="1">
    <source>
        <dbReference type="SAM" id="MobiDB-lite"/>
    </source>
</evidence>
<dbReference type="Pfam" id="PF11899">
    <property type="entry name" value="DUF3419"/>
    <property type="match status" value="1"/>
</dbReference>
<comment type="caution">
    <text evidence="2">The sequence shown here is derived from an EMBL/GenBank/DDBJ whole genome shotgun (WGS) entry which is preliminary data.</text>
</comment>
<feature type="compositionally biased region" description="Basic and acidic residues" evidence="1">
    <location>
        <begin position="643"/>
        <end position="667"/>
    </location>
</feature>
<sequence length="674" mass="73895">MFFETAIARSQHIARRFAASTSIGASSAWPAANKSRKFSTSSSAASPPEAGSRTSQFMILINNEDYRAETAVLNKLSESAPSPGGFAQETDPKLNALTVVGGADTSLVTLMHPNVASVTGLDMSPNALHLLRLKLAVAVSSLTTPEAKAFLVDGRNGRAVLREQLLPHLPEDSAEFFMQEELDLDIEHGIFRKANDNPFNACLREMLETNHGLHLSRFDTMSLAEKEEVFRVIEAPESAGVMYQLLEPMFQAAPWFARLPQPMQDHLLTKIDMICTVNLKGAYHVLRDADKGLLPLNEYYTNVLRYGQPFCEPNDTMALPPWLTDVGRATLKAKQGALRTVCGKLEDLDEFDGAPFDVMTLSNCYDFTTEDVATESIKVLADKALKDGGSILIRRATGQASEILADAGGKFDVVNDLHMHDLAILFYPKLISIRKPFSPSIGVFDSATKQGVKLHWVLRLVKDQNPRCPAPDVLQQSDDACERIVVGAAKEVLAEKCDLGSEGVVFRILVPHFSRHRIRWLATNHTLHTPQHSTEPQPYTQCCSRDLALPFALSTSTKMGMAASTAAERSSLIDAPPPNNKGDLLCKGTICVLLELEGEKTPPPAQLSASFDYDTKPMKPKHESKGTGDLDQAEETEMMGGGVEDHRTIELDVKRPADHDSATREARNPTATKH</sequence>
<evidence type="ECO:0000313" key="2">
    <source>
        <dbReference type="EMBL" id="EJK67238.1"/>
    </source>
</evidence>
<keyword evidence="3" id="KW-1185">Reference proteome</keyword>
<protein>
    <submittedName>
        <fullName evidence="2">Uncharacterized protein</fullName>
    </submittedName>
</protein>
<dbReference type="AlphaFoldDB" id="K0SLT4"/>
<evidence type="ECO:0000313" key="3">
    <source>
        <dbReference type="Proteomes" id="UP000266841"/>
    </source>
</evidence>
<accession>K0SLT4</accession>
<dbReference type="EMBL" id="AGNL01013474">
    <property type="protein sequence ID" value="EJK67238.1"/>
    <property type="molecule type" value="Genomic_DNA"/>
</dbReference>
<dbReference type="Proteomes" id="UP000266841">
    <property type="component" value="Unassembled WGS sequence"/>
</dbReference>